<name>A0ABS8Z653_9PSEU</name>
<dbReference type="Pfam" id="PF08281">
    <property type="entry name" value="Sigma70_r4_2"/>
    <property type="match status" value="1"/>
</dbReference>
<protein>
    <submittedName>
        <fullName evidence="7">RNA polymerase sigma factor</fullName>
    </submittedName>
</protein>
<sequence>MSETMAKAGQPPDVEREVEATGLAAEFEQIYRAHVPHVTAYFARRTADPQAVADLTADTFVQAITSFTTFDPARGSPRSWLYGIARRVFAQHCEWVSRGQDVAKRLAGRRELDIDEAAELVVRIDAEREGRALFDGMAALTPADREAVELVDIVGLERKEAAEALGISTGALRIRLFRARNKLRKSVGEKDG</sequence>
<gene>
    <name evidence="7" type="ORF">LWC34_00600</name>
</gene>
<keyword evidence="8" id="KW-1185">Reference proteome</keyword>
<dbReference type="InterPro" id="IPR013325">
    <property type="entry name" value="RNA_pol_sigma_r2"/>
</dbReference>
<dbReference type="NCBIfam" id="TIGR02937">
    <property type="entry name" value="sigma70-ECF"/>
    <property type="match status" value="1"/>
</dbReference>
<organism evidence="7 8">
    <name type="scientific">Kibdelosporangium philippinense</name>
    <dbReference type="NCBI Taxonomy" id="211113"/>
    <lineage>
        <taxon>Bacteria</taxon>
        <taxon>Bacillati</taxon>
        <taxon>Actinomycetota</taxon>
        <taxon>Actinomycetes</taxon>
        <taxon>Pseudonocardiales</taxon>
        <taxon>Pseudonocardiaceae</taxon>
        <taxon>Kibdelosporangium</taxon>
    </lineage>
</organism>
<evidence type="ECO:0000259" key="5">
    <source>
        <dbReference type="Pfam" id="PF04542"/>
    </source>
</evidence>
<feature type="domain" description="RNA polymerase sigma-70 region 2" evidence="5">
    <location>
        <begin position="30"/>
        <end position="92"/>
    </location>
</feature>
<dbReference type="Gene3D" id="1.10.1740.10">
    <property type="match status" value="1"/>
</dbReference>
<evidence type="ECO:0000256" key="3">
    <source>
        <dbReference type="ARBA" id="ARBA00023082"/>
    </source>
</evidence>
<evidence type="ECO:0000313" key="7">
    <source>
        <dbReference type="EMBL" id="MCE7001347.1"/>
    </source>
</evidence>
<dbReference type="InterPro" id="IPR007627">
    <property type="entry name" value="RNA_pol_sigma70_r2"/>
</dbReference>
<evidence type="ECO:0000259" key="6">
    <source>
        <dbReference type="Pfam" id="PF08281"/>
    </source>
</evidence>
<keyword evidence="2" id="KW-0805">Transcription regulation</keyword>
<dbReference type="InterPro" id="IPR036388">
    <property type="entry name" value="WH-like_DNA-bd_sf"/>
</dbReference>
<comment type="similarity">
    <text evidence="1">Belongs to the sigma-70 factor family. ECF subfamily.</text>
</comment>
<dbReference type="SUPFAM" id="SSF88659">
    <property type="entry name" value="Sigma3 and sigma4 domains of RNA polymerase sigma factors"/>
    <property type="match status" value="1"/>
</dbReference>
<feature type="domain" description="RNA polymerase sigma factor 70 region 4 type 2" evidence="6">
    <location>
        <begin position="137"/>
        <end position="183"/>
    </location>
</feature>
<reference evidence="7 8" key="1">
    <citation type="submission" date="2021-12" db="EMBL/GenBank/DDBJ databases">
        <title>Genome sequence of Kibdelosporangium philippinense ATCC 49844.</title>
        <authorList>
            <person name="Fedorov E.A."/>
            <person name="Omeragic M."/>
            <person name="Shalygina K.F."/>
            <person name="Maclea K.S."/>
        </authorList>
    </citation>
    <scope>NUCLEOTIDE SEQUENCE [LARGE SCALE GENOMIC DNA]</scope>
    <source>
        <strain evidence="7 8">ATCC 49844</strain>
    </source>
</reference>
<dbReference type="PANTHER" id="PTHR43133">
    <property type="entry name" value="RNA POLYMERASE ECF-TYPE SIGMA FACTO"/>
    <property type="match status" value="1"/>
</dbReference>
<dbReference type="PANTHER" id="PTHR43133:SF25">
    <property type="entry name" value="RNA POLYMERASE SIGMA FACTOR RFAY-RELATED"/>
    <property type="match status" value="1"/>
</dbReference>
<evidence type="ECO:0000313" key="8">
    <source>
        <dbReference type="Proteomes" id="UP001521150"/>
    </source>
</evidence>
<evidence type="ECO:0000256" key="2">
    <source>
        <dbReference type="ARBA" id="ARBA00023015"/>
    </source>
</evidence>
<dbReference type="SUPFAM" id="SSF88946">
    <property type="entry name" value="Sigma2 domain of RNA polymerase sigma factors"/>
    <property type="match status" value="1"/>
</dbReference>
<dbReference type="RefSeq" id="WP_233722419.1">
    <property type="nucleotide sequence ID" value="NZ_JAJVCN010000001.1"/>
</dbReference>
<dbReference type="EMBL" id="JAJVCN010000001">
    <property type="protein sequence ID" value="MCE7001347.1"/>
    <property type="molecule type" value="Genomic_DNA"/>
</dbReference>
<dbReference type="Proteomes" id="UP001521150">
    <property type="component" value="Unassembled WGS sequence"/>
</dbReference>
<dbReference type="InterPro" id="IPR039425">
    <property type="entry name" value="RNA_pol_sigma-70-like"/>
</dbReference>
<comment type="caution">
    <text evidence="7">The sequence shown here is derived from an EMBL/GenBank/DDBJ whole genome shotgun (WGS) entry which is preliminary data.</text>
</comment>
<proteinExistence type="inferred from homology"/>
<evidence type="ECO:0000256" key="1">
    <source>
        <dbReference type="ARBA" id="ARBA00010641"/>
    </source>
</evidence>
<dbReference type="Gene3D" id="1.10.10.10">
    <property type="entry name" value="Winged helix-like DNA-binding domain superfamily/Winged helix DNA-binding domain"/>
    <property type="match status" value="1"/>
</dbReference>
<evidence type="ECO:0000256" key="4">
    <source>
        <dbReference type="ARBA" id="ARBA00023163"/>
    </source>
</evidence>
<dbReference type="InterPro" id="IPR013324">
    <property type="entry name" value="RNA_pol_sigma_r3/r4-like"/>
</dbReference>
<dbReference type="CDD" id="cd06171">
    <property type="entry name" value="Sigma70_r4"/>
    <property type="match status" value="1"/>
</dbReference>
<accession>A0ABS8Z653</accession>
<keyword evidence="3" id="KW-0731">Sigma factor</keyword>
<keyword evidence="4" id="KW-0804">Transcription</keyword>
<dbReference type="Pfam" id="PF04542">
    <property type="entry name" value="Sigma70_r2"/>
    <property type="match status" value="1"/>
</dbReference>
<dbReference type="InterPro" id="IPR013249">
    <property type="entry name" value="RNA_pol_sigma70_r4_t2"/>
</dbReference>
<dbReference type="InterPro" id="IPR014284">
    <property type="entry name" value="RNA_pol_sigma-70_dom"/>
</dbReference>